<dbReference type="InterPro" id="IPR043502">
    <property type="entry name" value="DNA/RNA_pol_sf"/>
</dbReference>
<dbReference type="SUPFAM" id="SSF56672">
    <property type="entry name" value="DNA/RNA polymerases"/>
    <property type="match status" value="1"/>
</dbReference>
<evidence type="ECO:0000256" key="1">
    <source>
        <dbReference type="SAM" id="MobiDB-lite"/>
    </source>
</evidence>
<dbReference type="InterPro" id="IPR041577">
    <property type="entry name" value="RT_RNaseH_2"/>
</dbReference>
<comment type="caution">
    <text evidence="3">The sequence shown here is derived from an EMBL/GenBank/DDBJ whole genome shotgun (WGS) entry which is preliminary data.</text>
</comment>
<accession>A0A5A7UKJ3</accession>
<proteinExistence type="predicted"/>
<dbReference type="Gene3D" id="2.40.70.10">
    <property type="entry name" value="Acid Proteases"/>
    <property type="match status" value="1"/>
</dbReference>
<dbReference type="PANTHER" id="PTHR48475:SF1">
    <property type="entry name" value="RNASE H TYPE-1 DOMAIN-CONTAINING PROTEIN"/>
    <property type="match status" value="1"/>
</dbReference>
<gene>
    <name evidence="3" type="ORF">E6C27_scaffold131G001320</name>
</gene>
<reference evidence="3 4" key="1">
    <citation type="submission" date="2019-08" db="EMBL/GenBank/DDBJ databases">
        <title>Draft genome sequences of two oriental melons (Cucumis melo L. var makuwa).</title>
        <authorList>
            <person name="Kwon S.-Y."/>
        </authorList>
    </citation>
    <scope>NUCLEOTIDE SEQUENCE [LARGE SCALE GENOMIC DNA]</scope>
    <source>
        <strain evidence="4">cv. SW 3</strain>
        <tissue evidence="3">Leaf</tissue>
    </source>
</reference>
<dbReference type="Gene3D" id="3.30.70.270">
    <property type="match status" value="1"/>
</dbReference>
<feature type="region of interest" description="Disordered" evidence="1">
    <location>
        <begin position="553"/>
        <end position="574"/>
    </location>
</feature>
<dbReference type="SUPFAM" id="SSF50630">
    <property type="entry name" value="Acid proteases"/>
    <property type="match status" value="1"/>
</dbReference>
<dbReference type="InterPro" id="IPR021109">
    <property type="entry name" value="Peptidase_aspartic_dom_sf"/>
</dbReference>
<sequence length="1240" mass="141655">MASKKAASKSSAAMTLTQNPSPAVILKESFRSRIKSKKEAHPDVMFVMMADITAEAAMTEMERKINLLIKVVEERDHEITALREQMRIRETAESSQTPVVKATDKGKNMVQENQPQQQLASIASLSFDGKGNPNQHIAYFVETCESAGSRGDQLVRQFVRSLKGNAFEWYIDLESKVIVSWEQLEKEFLNRFYSTRQMCTQGMHWGLLYILQGIKPRTFEDLTICVHGMELSITSRGTKDFLVPEVRKNKKETKAAEKIMKSTMKESMIVNTTPLKFSKRKEERAEKKDDGSKRRHLTLKERQKNIYQFPDSDIADMLEQLREKQLIQLPECKQPDDALLNSVASSLSAPTATYKSTPYCMSIGFSDEDLLLGSKLHNRPLYVSGYVREQRVDRILIDNGSAVNIMPKSTMRQLGILMNELSNSKLVIQGFNQGSQRVIRMIRLELIIGDLKARALFYVIDLRTTYKLLLGRPWIHENRVVTSTLHQCFKFYQEDVKKVEADSNPFSEAESHFADAKFYLKNDNNPEAVLVEISLVNREDNLQLKSLTRREPHKSIGSFNSGKGEASTSTTKKSTQGLNVGDIEVLKESFTTPLAKITKQEIKIDLTEVMDFTTHIEFKSLKIHEQSELSSIQKKLLRKGHAILVSRKGLGYKSLEPTCITRNGKEKVVDSNHITVEEVDSWKKKKASTTTRPSAFERLSVAKKKNVLTPHAPIFDCIGEGGLHVKTDSSIDTKKKEPTSHVSTWRQIKHTDVENYHGKVFPCEVKRHDVILTNPQKEDLRQEEDETSCHHITILEELEIETPEEDAKDVPKSLKNGVQSIVDELKEVNLNTIEKPRPTFIGASLFSEEKGKYMSLLTEYKDIFAWSYKEILGLDPKVSVYHLKMPRPKSSHDLRSLQEQLAYIRRFISNLAGGCQPFQKLMRKGKKFVWDETCQNAFDSIKKYLLNPSILGALVLGKPLILYVTTQERSLGALLAQEEEKEKTRALYYLSRILVGAEVNYSPIEKMCLALFFAIDKLRHYMQAFTVHLVAKVDSIKTSTGKLSSRPPNSFRLEVMEDLPGDEVFFTEVMEPWTMYFDGATRRSGWGQASSSFLLRNICCLITLRFLDCAQTMWLNIRTFLYPCSNRLVLKVGRGPLREAKKENVANFIRTHIIYRYGVTRYSLVYGVEVVLPLEREILSLRMVVQEELTTEDNAKLCLQELEALDEKRLEAQRALKCYQRECLKLLISTLNLAPLRLVI</sequence>
<protein>
    <submittedName>
        <fullName evidence="3">Retrotransposon gag protein</fullName>
    </submittedName>
</protein>
<dbReference type="Pfam" id="PF17919">
    <property type="entry name" value="RT_RNaseH_2"/>
    <property type="match status" value="1"/>
</dbReference>
<feature type="domain" description="Reverse transcriptase/retrotransposon-derived protein RNase H-like" evidence="2">
    <location>
        <begin position="930"/>
        <end position="1024"/>
    </location>
</feature>
<dbReference type="Proteomes" id="UP000321393">
    <property type="component" value="Unassembled WGS sequence"/>
</dbReference>
<evidence type="ECO:0000313" key="4">
    <source>
        <dbReference type="Proteomes" id="UP000321393"/>
    </source>
</evidence>
<name>A0A5A7UKJ3_CUCMM</name>
<evidence type="ECO:0000313" key="3">
    <source>
        <dbReference type="EMBL" id="KAA0054195.1"/>
    </source>
</evidence>
<organism evidence="3 4">
    <name type="scientific">Cucumis melo var. makuwa</name>
    <name type="common">Oriental melon</name>
    <dbReference type="NCBI Taxonomy" id="1194695"/>
    <lineage>
        <taxon>Eukaryota</taxon>
        <taxon>Viridiplantae</taxon>
        <taxon>Streptophyta</taxon>
        <taxon>Embryophyta</taxon>
        <taxon>Tracheophyta</taxon>
        <taxon>Spermatophyta</taxon>
        <taxon>Magnoliopsida</taxon>
        <taxon>eudicotyledons</taxon>
        <taxon>Gunneridae</taxon>
        <taxon>Pentapetalae</taxon>
        <taxon>rosids</taxon>
        <taxon>fabids</taxon>
        <taxon>Cucurbitales</taxon>
        <taxon>Cucurbitaceae</taxon>
        <taxon>Benincaseae</taxon>
        <taxon>Cucumis</taxon>
    </lineage>
</organism>
<dbReference type="OrthoDB" id="2919534at2759"/>
<dbReference type="CDD" id="cd00303">
    <property type="entry name" value="retropepsin_like"/>
    <property type="match status" value="1"/>
</dbReference>
<dbReference type="EMBL" id="SSTE01008862">
    <property type="protein sequence ID" value="KAA0054195.1"/>
    <property type="molecule type" value="Genomic_DNA"/>
</dbReference>
<dbReference type="PANTHER" id="PTHR48475">
    <property type="entry name" value="RIBONUCLEASE H"/>
    <property type="match status" value="1"/>
</dbReference>
<evidence type="ECO:0000259" key="2">
    <source>
        <dbReference type="Pfam" id="PF17919"/>
    </source>
</evidence>
<dbReference type="InterPro" id="IPR043128">
    <property type="entry name" value="Rev_trsase/Diguanyl_cyclase"/>
</dbReference>
<dbReference type="AlphaFoldDB" id="A0A5A7UKJ3"/>
<feature type="compositionally biased region" description="Polar residues" evidence="1">
    <location>
        <begin position="557"/>
        <end position="574"/>
    </location>
</feature>